<dbReference type="Proteomes" id="UP001497535">
    <property type="component" value="Unassembled WGS sequence"/>
</dbReference>
<comment type="caution">
    <text evidence="1">The sequence shown here is derived from an EMBL/GenBank/DDBJ whole genome shotgun (WGS) entry which is preliminary data.</text>
</comment>
<name>A0ACB0ZG75_MELEN</name>
<evidence type="ECO:0000313" key="2">
    <source>
        <dbReference type="Proteomes" id="UP001497535"/>
    </source>
</evidence>
<sequence>MSRRRSTRNTKKPTKTKIIPSKKLKINRKTSKMVSPKEKVKSRRPSRMSFGEEHMGQLEEAFEVCNYPDVYMREGESEIENLF</sequence>
<evidence type="ECO:0000313" key="1">
    <source>
        <dbReference type="EMBL" id="CAK5078066.1"/>
    </source>
</evidence>
<dbReference type="EMBL" id="CAVMJV010000035">
    <property type="protein sequence ID" value="CAK5078066.1"/>
    <property type="molecule type" value="Genomic_DNA"/>
</dbReference>
<organism evidence="1 2">
    <name type="scientific">Meloidogyne enterolobii</name>
    <name type="common">Root-knot nematode worm</name>
    <name type="synonym">Meloidogyne mayaguensis</name>
    <dbReference type="NCBI Taxonomy" id="390850"/>
    <lineage>
        <taxon>Eukaryota</taxon>
        <taxon>Metazoa</taxon>
        <taxon>Ecdysozoa</taxon>
        <taxon>Nematoda</taxon>
        <taxon>Chromadorea</taxon>
        <taxon>Rhabditida</taxon>
        <taxon>Tylenchina</taxon>
        <taxon>Tylenchomorpha</taxon>
        <taxon>Tylenchoidea</taxon>
        <taxon>Meloidogynidae</taxon>
        <taxon>Meloidogyninae</taxon>
        <taxon>Meloidogyne</taxon>
    </lineage>
</organism>
<proteinExistence type="predicted"/>
<accession>A0ACB0ZG75</accession>
<keyword evidence="2" id="KW-1185">Reference proteome</keyword>
<reference evidence="1" key="1">
    <citation type="submission" date="2023-11" db="EMBL/GenBank/DDBJ databases">
        <authorList>
            <person name="Poullet M."/>
        </authorList>
    </citation>
    <scope>NUCLEOTIDE SEQUENCE</scope>
    <source>
        <strain evidence="1">E1834</strain>
    </source>
</reference>
<protein>
    <submittedName>
        <fullName evidence="1">Uncharacterized protein</fullName>
    </submittedName>
</protein>
<gene>
    <name evidence="1" type="ORF">MENTE1834_LOCUS25103</name>
</gene>